<keyword evidence="2" id="KW-0540">Nuclease</keyword>
<dbReference type="InterPro" id="IPR008538">
    <property type="entry name" value="Uma2"/>
</dbReference>
<dbReference type="Pfam" id="PF05685">
    <property type="entry name" value="Uma2"/>
    <property type="match status" value="1"/>
</dbReference>
<dbReference type="InterPro" id="IPR011335">
    <property type="entry name" value="Restrct_endonuc-II-like"/>
</dbReference>
<organism evidence="2 3">
    <name type="scientific">Methylopila henanensis</name>
    <dbReference type="NCBI Taxonomy" id="873516"/>
    <lineage>
        <taxon>Bacteria</taxon>
        <taxon>Pseudomonadati</taxon>
        <taxon>Pseudomonadota</taxon>
        <taxon>Alphaproteobacteria</taxon>
        <taxon>Hyphomicrobiales</taxon>
        <taxon>Methylopilaceae</taxon>
        <taxon>Methylopila</taxon>
    </lineage>
</organism>
<evidence type="ECO:0000313" key="2">
    <source>
        <dbReference type="EMBL" id="MFD1701430.1"/>
    </source>
</evidence>
<reference evidence="3" key="1">
    <citation type="journal article" date="2019" name="Int. J. Syst. Evol. Microbiol.">
        <title>The Global Catalogue of Microorganisms (GCM) 10K type strain sequencing project: providing services to taxonomists for standard genome sequencing and annotation.</title>
        <authorList>
            <consortium name="The Broad Institute Genomics Platform"/>
            <consortium name="The Broad Institute Genome Sequencing Center for Infectious Disease"/>
            <person name="Wu L."/>
            <person name="Ma J."/>
        </authorList>
    </citation>
    <scope>NUCLEOTIDE SEQUENCE [LARGE SCALE GENOMIC DNA]</scope>
    <source>
        <strain evidence="3">KCTC 23707</strain>
    </source>
</reference>
<feature type="domain" description="Putative restriction endonuclease" evidence="1">
    <location>
        <begin position="11"/>
        <end position="188"/>
    </location>
</feature>
<comment type="caution">
    <text evidence="2">The sequence shown here is derived from an EMBL/GenBank/DDBJ whole genome shotgun (WGS) entry which is preliminary data.</text>
</comment>
<dbReference type="RefSeq" id="WP_378795869.1">
    <property type="nucleotide sequence ID" value="NZ_JBHUER010000001.1"/>
</dbReference>
<evidence type="ECO:0000259" key="1">
    <source>
        <dbReference type="Pfam" id="PF05685"/>
    </source>
</evidence>
<dbReference type="PANTHER" id="PTHR36558:SF1">
    <property type="entry name" value="RESTRICTION ENDONUCLEASE DOMAIN-CONTAINING PROTEIN-RELATED"/>
    <property type="match status" value="1"/>
</dbReference>
<dbReference type="CDD" id="cd06260">
    <property type="entry name" value="DUF820-like"/>
    <property type="match status" value="1"/>
</dbReference>
<dbReference type="InterPro" id="IPR012296">
    <property type="entry name" value="Nuclease_put_TT1808"/>
</dbReference>
<dbReference type="EMBL" id="JBHUER010000001">
    <property type="protein sequence ID" value="MFD1701430.1"/>
    <property type="molecule type" value="Genomic_DNA"/>
</dbReference>
<keyword evidence="2" id="KW-0255">Endonuclease</keyword>
<gene>
    <name evidence="2" type="ORF">ACFSCV_00275</name>
</gene>
<name>A0ABW4K0G7_9HYPH</name>
<keyword evidence="2" id="KW-0378">Hydrolase</keyword>
<sequence length="205" mass="22905">MAEPAVKRMTVEEFFAWEETQEESHELVDGVPVLRGEWIRYGDEWTMMSGASQRHDQIVVNVIIALGTRLRGRACRAFSPDMSVRTSARRIRRPDSGVDCGPRVDRSTMASEPKVVVEVLSPSTRDFDMFQKLDEYRAVDSIDHVVLIDPNDPQAAVWTRGADGWEQTELRGLDASAELTAVGLSLPLAEVYEDVAFPARPEDAA</sequence>
<dbReference type="PANTHER" id="PTHR36558">
    <property type="entry name" value="GLR1098 PROTEIN"/>
    <property type="match status" value="1"/>
</dbReference>
<accession>A0ABW4K0G7</accession>
<dbReference type="Proteomes" id="UP001597308">
    <property type="component" value="Unassembled WGS sequence"/>
</dbReference>
<dbReference type="Gene3D" id="3.90.1570.10">
    <property type="entry name" value="tt1808, chain A"/>
    <property type="match status" value="1"/>
</dbReference>
<proteinExistence type="predicted"/>
<protein>
    <submittedName>
        <fullName evidence="2">Uma2 family endonuclease</fullName>
    </submittedName>
</protein>
<dbReference type="GO" id="GO:0004519">
    <property type="term" value="F:endonuclease activity"/>
    <property type="evidence" value="ECO:0007669"/>
    <property type="project" value="UniProtKB-KW"/>
</dbReference>
<evidence type="ECO:0000313" key="3">
    <source>
        <dbReference type="Proteomes" id="UP001597308"/>
    </source>
</evidence>
<keyword evidence="3" id="KW-1185">Reference proteome</keyword>
<dbReference type="SUPFAM" id="SSF52980">
    <property type="entry name" value="Restriction endonuclease-like"/>
    <property type="match status" value="1"/>
</dbReference>